<feature type="transmembrane region" description="Helical" evidence="1">
    <location>
        <begin position="187"/>
        <end position="207"/>
    </location>
</feature>
<organism evidence="2 3">
    <name type="scientific">Mycobacteroides saopaulense</name>
    <dbReference type="NCBI Taxonomy" id="1578165"/>
    <lineage>
        <taxon>Bacteria</taxon>
        <taxon>Bacillati</taxon>
        <taxon>Actinomycetota</taxon>
        <taxon>Actinomycetes</taxon>
        <taxon>Mycobacteriales</taxon>
        <taxon>Mycobacteriaceae</taxon>
        <taxon>Mycobacteroides</taxon>
    </lineage>
</organism>
<reference evidence="2 3" key="1">
    <citation type="submission" date="2016-12" db="EMBL/GenBank/DDBJ databases">
        <title>The new phylogeny of genus Mycobacterium.</title>
        <authorList>
            <person name="Tortoli E."/>
            <person name="Trovato A."/>
            <person name="Cirillo D.M."/>
        </authorList>
    </citation>
    <scope>NUCLEOTIDE SEQUENCE [LARGE SCALE GENOMIC DNA]</scope>
    <source>
        <strain evidence="2 3">CCUG 66554</strain>
    </source>
</reference>
<comment type="caution">
    <text evidence="2">The sequence shown here is derived from an EMBL/GenBank/DDBJ whole genome shotgun (WGS) entry which is preliminary data.</text>
</comment>
<feature type="transmembrane region" description="Helical" evidence="1">
    <location>
        <begin position="106"/>
        <end position="130"/>
    </location>
</feature>
<feature type="transmembrane region" description="Helical" evidence="1">
    <location>
        <begin position="75"/>
        <end position="94"/>
    </location>
</feature>
<gene>
    <name evidence="2" type="ORF">BST43_16010</name>
</gene>
<dbReference type="RefSeq" id="WP_083017389.1">
    <property type="nucleotide sequence ID" value="NZ_MVII01000020.1"/>
</dbReference>
<evidence type="ECO:0000256" key="1">
    <source>
        <dbReference type="SAM" id="Phobius"/>
    </source>
</evidence>
<feature type="transmembrane region" description="Helical" evidence="1">
    <location>
        <begin position="12"/>
        <end position="30"/>
    </location>
</feature>
<dbReference type="Proteomes" id="UP000192434">
    <property type="component" value="Unassembled WGS sequence"/>
</dbReference>
<evidence type="ECO:0000313" key="3">
    <source>
        <dbReference type="Proteomes" id="UP000192434"/>
    </source>
</evidence>
<sequence length="376" mass="40878">MITRSAWEFMQIVRVTVLLGFLPILLYRVWRIWRYPTSPPAVAATGFGLLVWIWMLAFTDRVWATMPPGMHAVSMGGWAIVTMAGCLRIFAIGINGEASPAQIRRGARISLVVTAGVLVAVALTACRSSVLVNADDLYTVTNALVGGGDSWAILAAVLSNAFAAVVLVQLAWVGWRHADRTPVGAGLGLLAAASAFEFVAIVSGGIWRPLSRGEGLMARPAGLWLQTFTGSVGAMLLIGGFLWPPVMLRIEAHRDLRRLAPIHDRLTGMFPRLRPSMKSQIMLSELVYEWATDVQDGLTLLAQRRHVPFETSVRAPIHMPDRIAAINDWLSGDSVPGFNTGWLQAPPDVSDNVWVFAIADAYRRGGWSRVSEGSAA</sequence>
<feature type="transmembrane region" description="Helical" evidence="1">
    <location>
        <begin position="227"/>
        <end position="248"/>
    </location>
</feature>
<keyword evidence="1" id="KW-1133">Transmembrane helix</keyword>
<name>A0A1X0IZ13_9MYCO</name>
<feature type="transmembrane region" description="Helical" evidence="1">
    <location>
        <begin position="42"/>
        <end position="63"/>
    </location>
</feature>
<dbReference type="EMBL" id="MVII01000020">
    <property type="protein sequence ID" value="ORB54546.1"/>
    <property type="molecule type" value="Genomic_DNA"/>
</dbReference>
<dbReference type="AlphaFoldDB" id="A0A1X0IZ13"/>
<accession>A0A1X0IZ13</accession>
<proteinExistence type="predicted"/>
<evidence type="ECO:0000313" key="2">
    <source>
        <dbReference type="EMBL" id="ORB54546.1"/>
    </source>
</evidence>
<protein>
    <submittedName>
        <fullName evidence="2">Uncharacterized protein</fullName>
    </submittedName>
</protein>
<feature type="transmembrane region" description="Helical" evidence="1">
    <location>
        <begin position="150"/>
        <end position="175"/>
    </location>
</feature>
<keyword evidence="1" id="KW-0812">Transmembrane</keyword>
<keyword evidence="1" id="KW-0472">Membrane</keyword>